<feature type="domain" description="FZ" evidence="4">
    <location>
        <begin position="11"/>
        <end position="147"/>
    </location>
</feature>
<dbReference type="EMBL" id="GG738907">
    <property type="protein sequence ID" value="EFC38484.1"/>
    <property type="molecule type" value="Genomic_DNA"/>
</dbReference>
<dbReference type="RefSeq" id="XP_002671228.1">
    <property type="nucleotide sequence ID" value="XM_002671182.1"/>
</dbReference>
<evidence type="ECO:0000256" key="3">
    <source>
        <dbReference type="SAM" id="SignalP"/>
    </source>
</evidence>
<evidence type="ECO:0000256" key="1">
    <source>
        <dbReference type="ARBA" id="ARBA00023157"/>
    </source>
</evidence>
<keyword evidence="2" id="KW-1133">Transmembrane helix</keyword>
<evidence type="ECO:0000313" key="6">
    <source>
        <dbReference type="Proteomes" id="UP000006671"/>
    </source>
</evidence>
<protein>
    <submittedName>
        <fullName evidence="5">Predicted protein</fullName>
    </submittedName>
</protein>
<feature type="transmembrane region" description="Helical" evidence="2">
    <location>
        <begin position="149"/>
        <end position="169"/>
    </location>
</feature>
<dbReference type="AlphaFoldDB" id="D2VXC9"/>
<dbReference type="InParanoid" id="D2VXC9"/>
<accession>D2VXC9</accession>
<feature type="chain" id="PRO_5003038447" evidence="3">
    <location>
        <begin position="26"/>
        <end position="170"/>
    </location>
</feature>
<sequence length="170" mass="18280">MSVKFLCVIACTLLLVTFFNTVVSAQTCLNRNISYNATACTDCDDFCGTSLKTSSCCSAGQVTSKKNSDTVYSNLGVSSSCRQYYKQQICAECSPSNQQFISTSNYGINVCKSFCEKLNTECASDYAKLGTKQPDCSTYPTTNCYNSGVINQVSALAMFALAVVLGVFAL</sequence>
<evidence type="ECO:0000259" key="4">
    <source>
        <dbReference type="PROSITE" id="PS50038"/>
    </source>
</evidence>
<reference evidence="5 6" key="1">
    <citation type="journal article" date="2010" name="Cell">
        <title>The genome of Naegleria gruberi illuminates early eukaryotic versatility.</title>
        <authorList>
            <person name="Fritz-Laylin L.K."/>
            <person name="Prochnik S.E."/>
            <person name="Ginger M.L."/>
            <person name="Dacks J.B."/>
            <person name="Carpenter M.L."/>
            <person name="Field M.C."/>
            <person name="Kuo A."/>
            <person name="Paredez A."/>
            <person name="Chapman J."/>
            <person name="Pham J."/>
            <person name="Shu S."/>
            <person name="Neupane R."/>
            <person name="Cipriano M."/>
            <person name="Mancuso J."/>
            <person name="Tu H."/>
            <person name="Salamov A."/>
            <person name="Lindquist E."/>
            <person name="Shapiro H."/>
            <person name="Lucas S."/>
            <person name="Grigoriev I.V."/>
            <person name="Cande W.Z."/>
            <person name="Fulton C."/>
            <person name="Rokhsar D.S."/>
            <person name="Dawson S.C."/>
        </authorList>
    </citation>
    <scope>NUCLEOTIDE SEQUENCE [LARGE SCALE GENOMIC DNA]</scope>
    <source>
        <strain evidence="5 6">NEG-M</strain>
    </source>
</reference>
<proteinExistence type="predicted"/>
<dbReference type="KEGG" id="ngr:NAEGRDRAFT_73701"/>
<dbReference type="PROSITE" id="PS50038">
    <property type="entry name" value="FZ"/>
    <property type="match status" value="1"/>
</dbReference>
<gene>
    <name evidence="5" type="ORF">NAEGRDRAFT_73701</name>
</gene>
<feature type="signal peptide" evidence="3">
    <location>
        <begin position="1"/>
        <end position="25"/>
    </location>
</feature>
<dbReference type="VEuPathDB" id="AmoebaDB:NAEGRDRAFT_73701"/>
<organism evidence="6">
    <name type="scientific">Naegleria gruberi</name>
    <name type="common">Amoeba</name>
    <dbReference type="NCBI Taxonomy" id="5762"/>
    <lineage>
        <taxon>Eukaryota</taxon>
        <taxon>Discoba</taxon>
        <taxon>Heterolobosea</taxon>
        <taxon>Tetramitia</taxon>
        <taxon>Eutetramitia</taxon>
        <taxon>Vahlkampfiidae</taxon>
        <taxon>Naegleria</taxon>
    </lineage>
</organism>
<evidence type="ECO:0000256" key="2">
    <source>
        <dbReference type="SAM" id="Phobius"/>
    </source>
</evidence>
<keyword evidence="6" id="KW-1185">Reference proteome</keyword>
<keyword evidence="2" id="KW-0472">Membrane</keyword>
<dbReference type="GeneID" id="8858328"/>
<name>D2VXC9_NAEGR</name>
<evidence type="ECO:0000313" key="5">
    <source>
        <dbReference type="EMBL" id="EFC38484.1"/>
    </source>
</evidence>
<keyword evidence="1" id="KW-1015">Disulfide bond</keyword>
<dbReference type="InterPro" id="IPR020067">
    <property type="entry name" value="Frizzled_dom"/>
</dbReference>
<dbReference type="Proteomes" id="UP000006671">
    <property type="component" value="Unassembled WGS sequence"/>
</dbReference>
<keyword evidence="3" id="KW-0732">Signal</keyword>
<keyword evidence="2" id="KW-0812">Transmembrane</keyword>